<dbReference type="InterPro" id="IPR021027">
    <property type="entry name" value="Transposase_put_HTH"/>
</dbReference>
<dbReference type="Proteomes" id="UP000003480">
    <property type="component" value="Unassembled WGS sequence"/>
</dbReference>
<feature type="domain" description="Transposase putative helix-turn-helix" evidence="1">
    <location>
        <begin position="2"/>
        <end position="41"/>
    </location>
</feature>
<organism evidence="2 3">
    <name type="scientific">Microcystis aeruginosa PCC 9443</name>
    <dbReference type="NCBI Taxonomy" id="1160281"/>
    <lineage>
        <taxon>Bacteria</taxon>
        <taxon>Bacillati</taxon>
        <taxon>Cyanobacteriota</taxon>
        <taxon>Cyanophyceae</taxon>
        <taxon>Oscillatoriophycideae</taxon>
        <taxon>Chroococcales</taxon>
        <taxon>Microcystaceae</taxon>
        <taxon>Microcystis</taxon>
    </lineage>
</organism>
<dbReference type="AlphaFoldDB" id="I4G0U2"/>
<name>I4G0U2_MICAE</name>
<reference evidence="2 3" key="1">
    <citation type="submission" date="2012-04" db="EMBL/GenBank/DDBJ databases">
        <authorList>
            <person name="Genoscope - CEA"/>
        </authorList>
    </citation>
    <scope>NUCLEOTIDE SEQUENCE [LARGE SCALE GENOMIC DNA]</scope>
    <source>
        <strain evidence="2 3">9443</strain>
    </source>
</reference>
<dbReference type="HOGENOM" id="CLU_032903_4_6_3"/>
<protein>
    <submittedName>
        <fullName evidence="2">Transposase</fullName>
    </submittedName>
</protein>
<evidence type="ECO:0000313" key="2">
    <source>
        <dbReference type="EMBL" id="CCI01553.1"/>
    </source>
</evidence>
<dbReference type="EMBL" id="CAIJ01000138">
    <property type="protein sequence ID" value="CCI01553.1"/>
    <property type="molecule type" value="Genomic_DNA"/>
</dbReference>
<gene>
    <name evidence="2" type="ORF">MICAC_2220004</name>
</gene>
<comment type="caution">
    <text evidence="2">The sequence shown here is derived from an EMBL/GenBank/DDBJ whole genome shotgun (WGS) entry which is preliminary data.</text>
</comment>
<sequence>MKLRFYPTPKQESLLRLTLGCVRLVDNKALHVRTQAWCERQERVGYSQTSSMLTEEKKLEKLDFLNGVSCGRLPQGLRHL</sequence>
<dbReference type="Pfam" id="PF12323">
    <property type="entry name" value="HTH_OrfB_IS605"/>
    <property type="match status" value="1"/>
</dbReference>
<accession>I4G0U2</accession>
<evidence type="ECO:0000259" key="1">
    <source>
        <dbReference type="Pfam" id="PF12323"/>
    </source>
</evidence>
<proteinExistence type="predicted"/>
<evidence type="ECO:0000313" key="3">
    <source>
        <dbReference type="Proteomes" id="UP000003480"/>
    </source>
</evidence>